<feature type="region of interest" description="Disordered" evidence="1">
    <location>
        <begin position="48"/>
        <end position="102"/>
    </location>
</feature>
<keyword evidence="3" id="KW-1185">Reference proteome</keyword>
<proteinExistence type="predicted"/>
<evidence type="ECO:0000313" key="3">
    <source>
        <dbReference type="Proteomes" id="UP000027138"/>
    </source>
</evidence>
<sequence length="102" mass="11346">MKSRWRLVAGGALEQRQSCCATEEQQSLSELAGATWSCSVEVRLAAASGGRSAPTLQAQHNSREEGRRKKEKKRKEKERKEKKEKKKKERGSGGGVVALWCC</sequence>
<dbReference type="EMBL" id="KK914734">
    <property type="protein sequence ID" value="KDP29714.1"/>
    <property type="molecule type" value="Genomic_DNA"/>
</dbReference>
<name>A0A067KD34_JATCU</name>
<dbReference type="AlphaFoldDB" id="A0A067KD34"/>
<evidence type="ECO:0000313" key="2">
    <source>
        <dbReference type="EMBL" id="KDP29714.1"/>
    </source>
</evidence>
<gene>
    <name evidence="2" type="ORF">JCGZ_18649</name>
</gene>
<evidence type="ECO:0000256" key="1">
    <source>
        <dbReference type="SAM" id="MobiDB-lite"/>
    </source>
</evidence>
<feature type="compositionally biased region" description="Basic residues" evidence="1">
    <location>
        <begin position="69"/>
        <end position="89"/>
    </location>
</feature>
<accession>A0A067KD34</accession>
<protein>
    <submittedName>
        <fullName evidence="2">Uncharacterized protein</fullName>
    </submittedName>
</protein>
<reference evidence="2 3" key="1">
    <citation type="journal article" date="2014" name="PLoS ONE">
        <title>Global Analysis of Gene Expression Profiles in Physic Nut (Jatropha curcas L.) Seedlings Exposed to Salt Stress.</title>
        <authorList>
            <person name="Zhang L."/>
            <person name="Zhang C."/>
            <person name="Wu P."/>
            <person name="Chen Y."/>
            <person name="Li M."/>
            <person name="Jiang H."/>
            <person name="Wu G."/>
        </authorList>
    </citation>
    <scope>NUCLEOTIDE SEQUENCE [LARGE SCALE GENOMIC DNA]</scope>
    <source>
        <strain evidence="3">cv. GZQX0401</strain>
        <tissue evidence="2">Young leaves</tissue>
    </source>
</reference>
<organism evidence="2 3">
    <name type="scientific">Jatropha curcas</name>
    <name type="common">Barbados nut</name>
    <dbReference type="NCBI Taxonomy" id="180498"/>
    <lineage>
        <taxon>Eukaryota</taxon>
        <taxon>Viridiplantae</taxon>
        <taxon>Streptophyta</taxon>
        <taxon>Embryophyta</taxon>
        <taxon>Tracheophyta</taxon>
        <taxon>Spermatophyta</taxon>
        <taxon>Magnoliopsida</taxon>
        <taxon>eudicotyledons</taxon>
        <taxon>Gunneridae</taxon>
        <taxon>Pentapetalae</taxon>
        <taxon>rosids</taxon>
        <taxon>fabids</taxon>
        <taxon>Malpighiales</taxon>
        <taxon>Euphorbiaceae</taxon>
        <taxon>Crotonoideae</taxon>
        <taxon>Jatropheae</taxon>
        <taxon>Jatropha</taxon>
    </lineage>
</organism>
<dbReference type="Proteomes" id="UP000027138">
    <property type="component" value="Unassembled WGS sequence"/>
</dbReference>